<dbReference type="Gene3D" id="2.60.40.1120">
    <property type="entry name" value="Carboxypeptidase-like, regulatory domain"/>
    <property type="match status" value="1"/>
</dbReference>
<accession>F8UGX1</accession>
<protein>
    <recommendedName>
        <fullName evidence="2">Carboxypeptidase regulatory-like domain-containing protein</fullName>
    </recommendedName>
</protein>
<dbReference type="GO" id="GO:0030246">
    <property type="term" value="F:carbohydrate binding"/>
    <property type="evidence" value="ECO:0007669"/>
    <property type="project" value="InterPro"/>
</dbReference>
<dbReference type="AlphaFoldDB" id="F8UGX1"/>
<organism evidence="1">
    <name type="scientific">uncultured microorganism</name>
    <dbReference type="NCBI Taxonomy" id="358574"/>
    <lineage>
        <taxon>unclassified sequences</taxon>
        <taxon>environmental samples</taxon>
    </lineage>
</organism>
<dbReference type="SUPFAM" id="SSF49452">
    <property type="entry name" value="Starch-binding domain-like"/>
    <property type="match status" value="1"/>
</dbReference>
<evidence type="ECO:0008006" key="2">
    <source>
        <dbReference type="Google" id="ProtNLM"/>
    </source>
</evidence>
<proteinExistence type="predicted"/>
<reference evidence="1" key="1">
    <citation type="submission" date="2011-04" db="EMBL/GenBank/DDBJ databases">
        <title>Taxonomic and functional metagenomic profiling of the microbial community in the anoxic sediment of a brackish shallow lake (Laguna de Carrizo Central Spain).</title>
        <authorList>
            <consortium name="CONSOLIDER consortium CSD2007-00005"/>
            <person name="Guazzaroni M.-E."/>
            <person name="Richter M."/>
            <person name="Garcia-Salamanca A."/>
            <person name="Yarza P."/>
            <person name="Ferrer M."/>
        </authorList>
    </citation>
    <scope>NUCLEOTIDE SEQUENCE</scope>
</reference>
<evidence type="ECO:0000313" key="1">
    <source>
        <dbReference type="EMBL" id="AEI30278.1"/>
    </source>
</evidence>
<dbReference type="EMBL" id="JF805034">
    <property type="protein sequence ID" value="AEI30278.1"/>
    <property type="molecule type" value="Genomic_DNA"/>
</dbReference>
<sequence length="424" mass="47011">MKKTLIILMTAILPIFYYCKTSPSSAENGGGTDQGNAMATGSVYTQDGKPAANAKIRIIRADAMPQTPEIPESTETDIDGLYGLTGLAEGTYNILIEKQGKMAYHDSVVISSTINILSPDTIKDPGSLTGVVRMVGSDNSKTVLMFVIGTDRWIVPKDSIGNFTLSYMAEGTYNVRILSTLDTYTPLDTKFRIRAGINDTLRDTIRLGYTGIPLVTGLTAAYDTAAGNIRLAWDPVDTSLIDGYILFRFTPNNLYVPEIKNEIPMKNNHAIDIIYMDQSYDSSEYTYTYKIKAQGKGTDKLSDYFSAPVTVTTIPPYVLYTNFKFYMPRYAPYGKIHVNDTMSLMGKFSNKCRTITYAGWSLDSLNNSCSNYIRRKEVSAKSGADTVKFTSAAAGYRRIFFWTKDQAGLVCFRSISIAFTKPRE</sequence>
<dbReference type="InterPro" id="IPR013784">
    <property type="entry name" value="Carb-bd-like_fold"/>
</dbReference>
<name>F8UGX1_9ZZZZ</name>
<gene>
    <name evidence="1" type="ORF">LDC_03682</name>
</gene>